<dbReference type="Pfam" id="PF07883">
    <property type="entry name" value="Cupin_2"/>
    <property type="match status" value="1"/>
</dbReference>
<dbReference type="HOGENOM" id="CLU_2385154_0_0_0"/>
<gene>
    <name evidence="2" type="ordered locus">SULAZ_0836</name>
</gene>
<dbReference type="InterPro" id="IPR011051">
    <property type="entry name" value="RmlC_Cupin_sf"/>
</dbReference>
<dbReference type="eggNOG" id="COG1917">
    <property type="taxonomic scope" value="Bacteria"/>
</dbReference>
<name>C1DUM8_SULAA</name>
<dbReference type="EMBL" id="CP001229">
    <property type="protein sequence ID" value="ACN98565.1"/>
    <property type="molecule type" value="Genomic_DNA"/>
</dbReference>
<feature type="domain" description="Cupin type-2" evidence="1">
    <location>
        <begin position="21"/>
        <end position="77"/>
    </location>
</feature>
<dbReference type="Proteomes" id="UP000001369">
    <property type="component" value="Chromosome"/>
</dbReference>
<dbReference type="SUPFAM" id="SSF51182">
    <property type="entry name" value="RmlC-like cupins"/>
    <property type="match status" value="1"/>
</dbReference>
<dbReference type="RefSeq" id="WP_012673888.1">
    <property type="nucleotide sequence ID" value="NC_012438.1"/>
</dbReference>
<dbReference type="STRING" id="204536.SULAZ_0836"/>
<proteinExistence type="predicted"/>
<keyword evidence="3" id="KW-1185">Reference proteome</keyword>
<protein>
    <submittedName>
        <fullName evidence="2">Cupin 2, conserved barrel domain protein</fullName>
    </submittedName>
</protein>
<reference evidence="2 3" key="1">
    <citation type="journal article" date="2009" name="J. Bacteriol.">
        <title>Complete and draft genome sequences of six members of the Aquificales.</title>
        <authorList>
            <person name="Reysenbach A.L."/>
            <person name="Hamamura N."/>
            <person name="Podar M."/>
            <person name="Griffiths E."/>
            <person name="Ferreira S."/>
            <person name="Hochstein R."/>
            <person name="Heidelberg J."/>
            <person name="Johnson J."/>
            <person name="Mead D."/>
            <person name="Pohorille A."/>
            <person name="Sarmiento M."/>
            <person name="Schweighofer K."/>
            <person name="Seshadri R."/>
            <person name="Voytek M.A."/>
        </authorList>
    </citation>
    <scope>NUCLEOTIDE SEQUENCE [LARGE SCALE GENOMIC DNA]</scope>
    <source>
        <strain evidence="3">Az-Fu1 / DSM 15241 / OCM 825</strain>
    </source>
</reference>
<dbReference type="Gene3D" id="2.60.120.10">
    <property type="entry name" value="Jelly Rolls"/>
    <property type="match status" value="1"/>
</dbReference>
<evidence type="ECO:0000313" key="2">
    <source>
        <dbReference type="EMBL" id="ACN98565.1"/>
    </source>
</evidence>
<evidence type="ECO:0000259" key="1">
    <source>
        <dbReference type="Pfam" id="PF07883"/>
    </source>
</evidence>
<evidence type="ECO:0000313" key="3">
    <source>
        <dbReference type="Proteomes" id="UP000001369"/>
    </source>
</evidence>
<dbReference type="InterPro" id="IPR014710">
    <property type="entry name" value="RmlC-like_jellyroll"/>
</dbReference>
<dbReference type="InterPro" id="IPR013096">
    <property type="entry name" value="Cupin_2"/>
</dbReference>
<dbReference type="AlphaFoldDB" id="C1DUM8"/>
<sequence>MSIQELVKKLENMGYKNIYTWCDDPGTYYDWHTHKYDEVRLVYKGSIVIGTEEGVYHLKEGDILEVKAGTRHWAKTEEGVCYLCGSK</sequence>
<dbReference type="KEGG" id="saf:SULAZ_0836"/>
<organism evidence="2 3">
    <name type="scientific">Sulfurihydrogenibium azorense (strain DSM 15241 / OCM 825 / Az-Fu1)</name>
    <dbReference type="NCBI Taxonomy" id="204536"/>
    <lineage>
        <taxon>Bacteria</taxon>
        <taxon>Pseudomonadati</taxon>
        <taxon>Aquificota</taxon>
        <taxon>Aquificia</taxon>
        <taxon>Aquificales</taxon>
        <taxon>Hydrogenothermaceae</taxon>
        <taxon>Sulfurihydrogenibium</taxon>
    </lineage>
</organism>
<accession>C1DUM8</accession>